<reference evidence="2" key="1">
    <citation type="submission" date="2020-07" db="EMBL/GenBank/DDBJ databases">
        <authorList>
            <person name="Ferguson B K."/>
        </authorList>
    </citation>
    <scope>NUCLEOTIDE SEQUENCE</scope>
    <source>
        <strain evidence="2">L06</strain>
    </source>
</reference>
<accession>A0A6V7JKP1</accession>
<organism evidence="2">
    <name type="scientific">Bracon brevicornis</name>
    <dbReference type="NCBI Taxonomy" id="1563983"/>
    <lineage>
        <taxon>Eukaryota</taxon>
        <taxon>Metazoa</taxon>
        <taxon>Ecdysozoa</taxon>
        <taxon>Arthropoda</taxon>
        <taxon>Hexapoda</taxon>
        <taxon>Insecta</taxon>
        <taxon>Pterygota</taxon>
        <taxon>Neoptera</taxon>
        <taxon>Endopterygota</taxon>
        <taxon>Hymenoptera</taxon>
        <taxon>Apocrita</taxon>
        <taxon>Ichneumonoidea</taxon>
        <taxon>Braconidae</taxon>
        <taxon>Braconinae</taxon>
        <taxon>Bracon</taxon>
    </lineage>
</organism>
<gene>
    <name evidence="2" type="ORF">BBRV_LOCUS52643</name>
</gene>
<name>A0A6V7JKP1_9HYME</name>
<feature type="region of interest" description="Disordered" evidence="1">
    <location>
        <begin position="1"/>
        <end position="28"/>
    </location>
</feature>
<sequence>MVTTLANKPDRSISMSNDTPEGKSSEDVSLVRRLKRGNNKPVINVEYSSENGIPEEVPRTVEGAVSSVYAEQRRLALDEGMESLNNNETWHLDPKSANKDNIGCKRVFIMK</sequence>
<evidence type="ECO:0000256" key="1">
    <source>
        <dbReference type="SAM" id="MobiDB-lite"/>
    </source>
</evidence>
<protein>
    <submittedName>
        <fullName evidence="2">Uncharacterized protein</fullName>
    </submittedName>
</protein>
<dbReference type="EMBL" id="CADCXW020000017">
    <property type="protein sequence ID" value="CAD1551410.1"/>
    <property type="molecule type" value="Genomic_DNA"/>
</dbReference>
<proteinExistence type="predicted"/>
<evidence type="ECO:0000313" key="2">
    <source>
        <dbReference type="EMBL" id="CAD1551410.1"/>
    </source>
</evidence>
<dbReference type="AlphaFoldDB" id="A0A6V7JKP1"/>